<organism evidence="4">
    <name type="scientific">marine sediment metagenome</name>
    <dbReference type="NCBI Taxonomy" id="412755"/>
    <lineage>
        <taxon>unclassified sequences</taxon>
        <taxon>metagenomes</taxon>
        <taxon>ecological metagenomes</taxon>
    </lineage>
</organism>
<gene>
    <name evidence="4" type="ORF">S01H1_14203</name>
</gene>
<sequence>MAIKKFEDSLKKLEDVVQKLEEGDLALDESLKLFEEGIKLSRLCTKQLEEAERKVEILLKSEGESLATKPFVAKEENEE</sequence>
<accession>X0SMI4</accession>
<reference evidence="4" key="1">
    <citation type="journal article" date="2014" name="Front. Microbiol.">
        <title>High frequency of phylogenetically diverse reductive dehalogenase-homologous genes in deep subseafloor sedimentary metagenomes.</title>
        <authorList>
            <person name="Kawai M."/>
            <person name="Futagami T."/>
            <person name="Toyoda A."/>
            <person name="Takaki Y."/>
            <person name="Nishi S."/>
            <person name="Hori S."/>
            <person name="Arai W."/>
            <person name="Tsubouchi T."/>
            <person name="Morono Y."/>
            <person name="Uchiyama I."/>
            <person name="Ito T."/>
            <person name="Fujiyama A."/>
            <person name="Inagaki F."/>
            <person name="Takami H."/>
        </authorList>
    </citation>
    <scope>NUCLEOTIDE SEQUENCE</scope>
    <source>
        <strain evidence="4">Expedition CK06-06</strain>
    </source>
</reference>
<evidence type="ECO:0000256" key="2">
    <source>
        <dbReference type="ARBA" id="ARBA00022722"/>
    </source>
</evidence>
<dbReference type="Gene3D" id="1.10.287.1040">
    <property type="entry name" value="Exonuclease VII, small subunit"/>
    <property type="match status" value="1"/>
</dbReference>
<dbReference type="GO" id="GO:0006308">
    <property type="term" value="P:DNA catabolic process"/>
    <property type="evidence" value="ECO:0007669"/>
    <property type="project" value="InterPro"/>
</dbReference>
<protein>
    <submittedName>
        <fullName evidence="4">Uncharacterized protein</fullName>
    </submittedName>
</protein>
<dbReference type="InterPro" id="IPR003761">
    <property type="entry name" value="Exonuc_VII_S"/>
</dbReference>
<keyword evidence="3" id="KW-0378">Hydrolase</keyword>
<name>X0SMI4_9ZZZZ</name>
<dbReference type="Pfam" id="PF02609">
    <property type="entry name" value="Exonuc_VII_S"/>
    <property type="match status" value="1"/>
</dbReference>
<dbReference type="GO" id="GO:0008855">
    <property type="term" value="F:exodeoxyribonuclease VII activity"/>
    <property type="evidence" value="ECO:0007669"/>
    <property type="project" value="InterPro"/>
</dbReference>
<evidence type="ECO:0000256" key="3">
    <source>
        <dbReference type="ARBA" id="ARBA00022801"/>
    </source>
</evidence>
<dbReference type="NCBIfam" id="NF002140">
    <property type="entry name" value="PRK00977.1-4"/>
    <property type="match status" value="1"/>
</dbReference>
<dbReference type="PANTHER" id="PTHR34137">
    <property type="entry name" value="EXODEOXYRIBONUCLEASE 7 SMALL SUBUNIT"/>
    <property type="match status" value="1"/>
</dbReference>
<dbReference type="HAMAP" id="MF_00337">
    <property type="entry name" value="Exonuc_7_S"/>
    <property type="match status" value="1"/>
</dbReference>
<evidence type="ECO:0000256" key="1">
    <source>
        <dbReference type="ARBA" id="ARBA00022490"/>
    </source>
</evidence>
<keyword evidence="2" id="KW-0540">Nuclease</keyword>
<proteinExistence type="inferred from homology"/>
<dbReference type="AlphaFoldDB" id="X0SMI4"/>
<keyword evidence="1" id="KW-0963">Cytoplasm</keyword>
<comment type="caution">
    <text evidence="4">The sequence shown here is derived from an EMBL/GenBank/DDBJ whole genome shotgun (WGS) entry which is preliminary data.</text>
</comment>
<dbReference type="InterPro" id="IPR037004">
    <property type="entry name" value="Exonuc_VII_ssu_sf"/>
</dbReference>
<dbReference type="EMBL" id="BARS01007374">
    <property type="protein sequence ID" value="GAF82259.1"/>
    <property type="molecule type" value="Genomic_DNA"/>
</dbReference>
<dbReference type="GO" id="GO:0005829">
    <property type="term" value="C:cytosol"/>
    <property type="evidence" value="ECO:0007669"/>
    <property type="project" value="TreeGrafter"/>
</dbReference>
<evidence type="ECO:0000313" key="4">
    <source>
        <dbReference type="EMBL" id="GAF82259.1"/>
    </source>
</evidence>
<dbReference type="SUPFAM" id="SSF116842">
    <property type="entry name" value="XseB-like"/>
    <property type="match status" value="1"/>
</dbReference>
<dbReference type="NCBIfam" id="TIGR01280">
    <property type="entry name" value="xseB"/>
    <property type="match status" value="1"/>
</dbReference>
<dbReference type="PANTHER" id="PTHR34137:SF1">
    <property type="entry name" value="EXODEOXYRIBONUCLEASE 7 SMALL SUBUNIT"/>
    <property type="match status" value="1"/>
</dbReference>
<dbReference type="GO" id="GO:0009318">
    <property type="term" value="C:exodeoxyribonuclease VII complex"/>
    <property type="evidence" value="ECO:0007669"/>
    <property type="project" value="InterPro"/>
</dbReference>